<proteinExistence type="predicted"/>
<dbReference type="Pfam" id="PF12697">
    <property type="entry name" value="Abhydrolase_6"/>
    <property type="match status" value="1"/>
</dbReference>
<protein>
    <recommendedName>
        <fullName evidence="2">AB hydrolase-1 domain-containing protein</fullName>
    </recommendedName>
</protein>
<evidence type="ECO:0000313" key="3">
    <source>
        <dbReference type="EMBL" id="KAG0291535.1"/>
    </source>
</evidence>
<keyword evidence="4" id="KW-1185">Reference proteome</keyword>
<comment type="caution">
    <text evidence="3">The sequence shown here is derived from an EMBL/GenBank/DDBJ whole genome shotgun (WGS) entry which is preliminary data.</text>
</comment>
<name>A0ABQ7K5Z0_9FUNG</name>
<evidence type="ECO:0000259" key="2">
    <source>
        <dbReference type="Pfam" id="PF12697"/>
    </source>
</evidence>
<dbReference type="Gene3D" id="3.40.50.1820">
    <property type="entry name" value="alpha/beta hydrolase"/>
    <property type="match status" value="1"/>
</dbReference>
<evidence type="ECO:0000313" key="4">
    <source>
        <dbReference type="Proteomes" id="UP001194696"/>
    </source>
</evidence>
<dbReference type="EMBL" id="JAAAIM010000237">
    <property type="protein sequence ID" value="KAG0291535.1"/>
    <property type="molecule type" value="Genomic_DNA"/>
</dbReference>
<sequence>MARLSKCFLLCFLITLFTTTLFTVTNAADTSTPSLKNKKMVNIVLVHGAIADGTSWSHVIPILQAAGHYVLAVQEPLTSIDDDVAKVKVALGTIKSGPIVLVGHSFGGLAISLAAYNNTNVTSLVYVAAFALNEGESVASIGKNYHPLPSNQHFVPDSAGRLTLPQDLYLKYFCPDVDRKEAEVMAVTQGPCDAARFSYVSGPPAWKQLPTYYVVAENDQIIQPEMEAFFAERMKAKKTIKVPASHAVLVSHPKEVAGIILEAAKAAAQ</sequence>
<dbReference type="InterPro" id="IPR052897">
    <property type="entry name" value="Sec-Metab_Biosynth_Hydrolase"/>
</dbReference>
<gene>
    <name evidence="3" type="ORF">BGZ96_005096</name>
</gene>
<feature type="domain" description="AB hydrolase-1" evidence="2">
    <location>
        <begin position="43"/>
        <end position="257"/>
    </location>
</feature>
<dbReference type="SUPFAM" id="SSF53474">
    <property type="entry name" value="alpha/beta-Hydrolases"/>
    <property type="match status" value="1"/>
</dbReference>
<dbReference type="Proteomes" id="UP001194696">
    <property type="component" value="Unassembled WGS sequence"/>
</dbReference>
<evidence type="ECO:0000256" key="1">
    <source>
        <dbReference type="SAM" id="SignalP"/>
    </source>
</evidence>
<dbReference type="PANTHER" id="PTHR37017">
    <property type="entry name" value="AB HYDROLASE-1 DOMAIN-CONTAINING PROTEIN-RELATED"/>
    <property type="match status" value="1"/>
</dbReference>
<dbReference type="InterPro" id="IPR029058">
    <property type="entry name" value="AB_hydrolase_fold"/>
</dbReference>
<accession>A0ABQ7K5Z0</accession>
<feature type="signal peptide" evidence="1">
    <location>
        <begin position="1"/>
        <end position="27"/>
    </location>
</feature>
<reference evidence="3 4" key="1">
    <citation type="journal article" date="2020" name="Fungal Divers.">
        <title>Resolving the Mortierellaceae phylogeny through synthesis of multi-gene phylogenetics and phylogenomics.</title>
        <authorList>
            <person name="Vandepol N."/>
            <person name="Liber J."/>
            <person name="Desiro A."/>
            <person name="Na H."/>
            <person name="Kennedy M."/>
            <person name="Barry K."/>
            <person name="Grigoriev I.V."/>
            <person name="Miller A.N."/>
            <person name="O'Donnell K."/>
            <person name="Stajich J.E."/>
            <person name="Bonito G."/>
        </authorList>
    </citation>
    <scope>NUCLEOTIDE SEQUENCE [LARGE SCALE GENOMIC DNA]</scope>
    <source>
        <strain evidence="3 4">AD045</strain>
    </source>
</reference>
<dbReference type="PANTHER" id="PTHR37017:SF11">
    <property type="entry name" value="ESTERASE_LIPASE_THIOESTERASE DOMAIN-CONTAINING PROTEIN"/>
    <property type="match status" value="1"/>
</dbReference>
<keyword evidence="1" id="KW-0732">Signal</keyword>
<feature type="chain" id="PRO_5046809992" description="AB hydrolase-1 domain-containing protein" evidence="1">
    <location>
        <begin position="28"/>
        <end position="269"/>
    </location>
</feature>
<organism evidence="3 4">
    <name type="scientific">Linnemannia gamsii</name>
    <dbReference type="NCBI Taxonomy" id="64522"/>
    <lineage>
        <taxon>Eukaryota</taxon>
        <taxon>Fungi</taxon>
        <taxon>Fungi incertae sedis</taxon>
        <taxon>Mucoromycota</taxon>
        <taxon>Mortierellomycotina</taxon>
        <taxon>Mortierellomycetes</taxon>
        <taxon>Mortierellales</taxon>
        <taxon>Mortierellaceae</taxon>
        <taxon>Linnemannia</taxon>
    </lineage>
</organism>
<dbReference type="InterPro" id="IPR000073">
    <property type="entry name" value="AB_hydrolase_1"/>
</dbReference>